<dbReference type="Pfam" id="PF00584">
    <property type="entry name" value="SecE"/>
    <property type="match status" value="1"/>
</dbReference>
<dbReference type="EMBL" id="LBQB01000006">
    <property type="protein sequence ID" value="KKP69470.1"/>
    <property type="molecule type" value="Genomic_DNA"/>
</dbReference>
<proteinExistence type="inferred from homology"/>
<comment type="subunit">
    <text evidence="9">Component of the Sec protein translocase complex. Heterotrimer consisting of SecY, SecE and SecG subunits. The heterotrimers can form oligomers, although 1 heterotrimer is thought to be able to translocate proteins. Interacts with the ribosome. Interacts with SecDF, and other proteins may be involved. Interacts with SecA.</text>
</comment>
<comment type="subcellular location">
    <subcellularLocation>
        <location evidence="9">Cell membrane</location>
        <topology evidence="9">Single-pass membrane protein</topology>
    </subcellularLocation>
    <subcellularLocation>
        <location evidence="1">Membrane</location>
    </subcellularLocation>
</comment>
<evidence type="ECO:0000256" key="8">
    <source>
        <dbReference type="ARBA" id="ARBA00023136"/>
    </source>
</evidence>
<dbReference type="GO" id="GO:0008320">
    <property type="term" value="F:protein transmembrane transporter activity"/>
    <property type="evidence" value="ECO:0007669"/>
    <property type="project" value="UniProtKB-UniRule"/>
</dbReference>
<evidence type="ECO:0000313" key="11">
    <source>
        <dbReference type="Proteomes" id="UP000034581"/>
    </source>
</evidence>
<keyword evidence="8 9" id="KW-0472">Membrane</keyword>
<keyword evidence="7 9" id="KW-0811">Translocation</keyword>
<dbReference type="PANTHER" id="PTHR33910">
    <property type="entry name" value="PROTEIN TRANSLOCASE SUBUNIT SECE"/>
    <property type="match status" value="1"/>
</dbReference>
<reference evidence="10 11" key="1">
    <citation type="journal article" date="2015" name="Nature">
        <title>rRNA introns, odd ribosomes, and small enigmatic genomes across a large radiation of phyla.</title>
        <authorList>
            <person name="Brown C.T."/>
            <person name="Hug L.A."/>
            <person name="Thomas B.C."/>
            <person name="Sharon I."/>
            <person name="Castelle C.J."/>
            <person name="Singh A."/>
            <person name="Wilkins M.J."/>
            <person name="Williams K.H."/>
            <person name="Banfield J.F."/>
        </authorList>
    </citation>
    <scope>NUCLEOTIDE SEQUENCE [LARGE SCALE GENOMIC DNA]</scope>
</reference>
<protein>
    <recommendedName>
        <fullName evidence="9">Protein translocase subunit SecE</fullName>
    </recommendedName>
</protein>
<organism evidence="10 11">
    <name type="scientific">candidate division CPR3 bacterium GW2011_GWF2_35_18</name>
    <dbReference type="NCBI Taxonomy" id="1618350"/>
    <lineage>
        <taxon>Bacteria</taxon>
        <taxon>Bacteria division CPR3</taxon>
    </lineage>
</organism>
<comment type="function">
    <text evidence="9">Essential subunit of the Sec protein translocation channel SecYEG. Clamps together the 2 halves of SecY. May contact the channel plug during translocation.</text>
</comment>
<name>A0A0G0E2M6_UNCC3</name>
<evidence type="ECO:0000256" key="9">
    <source>
        <dbReference type="HAMAP-Rule" id="MF_00422"/>
    </source>
</evidence>
<dbReference type="InterPro" id="IPR001901">
    <property type="entry name" value="Translocase_SecE/Sec61-g"/>
</dbReference>
<dbReference type="NCBIfam" id="TIGR00964">
    <property type="entry name" value="secE_bact"/>
    <property type="match status" value="1"/>
</dbReference>
<evidence type="ECO:0000256" key="3">
    <source>
        <dbReference type="ARBA" id="ARBA00022475"/>
    </source>
</evidence>
<evidence type="ECO:0000256" key="4">
    <source>
        <dbReference type="ARBA" id="ARBA00022692"/>
    </source>
</evidence>
<dbReference type="InterPro" id="IPR038379">
    <property type="entry name" value="SecE_sf"/>
</dbReference>
<comment type="caution">
    <text evidence="10">The sequence shown here is derived from an EMBL/GenBank/DDBJ whole genome shotgun (WGS) entry which is preliminary data.</text>
</comment>
<dbReference type="GO" id="GO:0043952">
    <property type="term" value="P:protein transport by the Sec complex"/>
    <property type="evidence" value="ECO:0007669"/>
    <property type="project" value="UniProtKB-UniRule"/>
</dbReference>
<evidence type="ECO:0000313" key="10">
    <source>
        <dbReference type="EMBL" id="KKP69470.1"/>
    </source>
</evidence>
<dbReference type="GO" id="GO:0005886">
    <property type="term" value="C:plasma membrane"/>
    <property type="evidence" value="ECO:0007669"/>
    <property type="project" value="UniProtKB-SubCell"/>
</dbReference>
<evidence type="ECO:0000256" key="5">
    <source>
        <dbReference type="ARBA" id="ARBA00022927"/>
    </source>
</evidence>
<evidence type="ECO:0000256" key="2">
    <source>
        <dbReference type="ARBA" id="ARBA00022448"/>
    </source>
</evidence>
<keyword evidence="5 9" id="KW-0653">Protein transport</keyword>
<sequence>MQFRGIWVYNTPVFHYILTMKRQKRNIKNPFGPIKKYFEEVIIETKKVTWPSSKKTYNLTLVVIATSVFISVTVTIVDYLFNMITFL</sequence>
<evidence type="ECO:0000256" key="6">
    <source>
        <dbReference type="ARBA" id="ARBA00022989"/>
    </source>
</evidence>
<dbReference type="GO" id="GO:0065002">
    <property type="term" value="P:intracellular protein transmembrane transport"/>
    <property type="evidence" value="ECO:0007669"/>
    <property type="project" value="UniProtKB-UniRule"/>
</dbReference>
<gene>
    <name evidence="9" type="primary">secE</name>
    <name evidence="10" type="ORF">UR67_C0006G0037</name>
</gene>
<keyword evidence="2 9" id="KW-0813">Transport</keyword>
<comment type="similarity">
    <text evidence="9">Belongs to the SecE/SEC61-gamma family.</text>
</comment>
<dbReference type="Proteomes" id="UP000034581">
    <property type="component" value="Unassembled WGS sequence"/>
</dbReference>
<keyword evidence="4 9" id="KW-0812">Transmembrane</keyword>
<dbReference type="GO" id="GO:0006605">
    <property type="term" value="P:protein targeting"/>
    <property type="evidence" value="ECO:0007669"/>
    <property type="project" value="UniProtKB-UniRule"/>
</dbReference>
<evidence type="ECO:0000256" key="1">
    <source>
        <dbReference type="ARBA" id="ARBA00004370"/>
    </source>
</evidence>
<dbReference type="AlphaFoldDB" id="A0A0G0E2M6"/>
<evidence type="ECO:0000256" key="7">
    <source>
        <dbReference type="ARBA" id="ARBA00023010"/>
    </source>
</evidence>
<dbReference type="STRING" id="1618350.UR67_C0006G0037"/>
<dbReference type="InterPro" id="IPR005807">
    <property type="entry name" value="SecE_bac"/>
</dbReference>
<feature type="transmembrane region" description="Helical" evidence="9">
    <location>
        <begin position="59"/>
        <end position="81"/>
    </location>
</feature>
<dbReference type="Gene3D" id="1.20.5.1030">
    <property type="entry name" value="Preprotein translocase secy subunit"/>
    <property type="match status" value="1"/>
</dbReference>
<dbReference type="HAMAP" id="MF_00422">
    <property type="entry name" value="SecE"/>
    <property type="match status" value="1"/>
</dbReference>
<dbReference type="GO" id="GO:0009306">
    <property type="term" value="P:protein secretion"/>
    <property type="evidence" value="ECO:0007669"/>
    <property type="project" value="UniProtKB-UniRule"/>
</dbReference>
<keyword evidence="6 9" id="KW-1133">Transmembrane helix</keyword>
<dbReference type="PANTHER" id="PTHR33910:SF1">
    <property type="entry name" value="PROTEIN TRANSLOCASE SUBUNIT SECE"/>
    <property type="match status" value="1"/>
</dbReference>
<accession>A0A0G0E2M6</accession>
<keyword evidence="3 9" id="KW-1003">Cell membrane</keyword>